<dbReference type="Gene3D" id="3.30.420.10">
    <property type="entry name" value="Ribonuclease H-like superfamily/Ribonuclease H"/>
    <property type="match status" value="1"/>
</dbReference>
<name>A0A4R2NXZ4_9BACL</name>
<organism evidence="2 3">
    <name type="scientific">Scopulibacillus darangshiensis</name>
    <dbReference type="NCBI Taxonomy" id="442528"/>
    <lineage>
        <taxon>Bacteria</taxon>
        <taxon>Bacillati</taxon>
        <taxon>Bacillota</taxon>
        <taxon>Bacilli</taxon>
        <taxon>Bacillales</taxon>
        <taxon>Sporolactobacillaceae</taxon>
        <taxon>Scopulibacillus</taxon>
    </lineage>
</organism>
<dbReference type="RefSeq" id="WP_132746527.1">
    <property type="nucleotide sequence ID" value="NZ_SLXK01000018.1"/>
</dbReference>
<dbReference type="AlphaFoldDB" id="A0A4R2NXZ4"/>
<dbReference type="InterPro" id="IPR012337">
    <property type="entry name" value="RNaseH-like_sf"/>
</dbReference>
<evidence type="ECO:0000313" key="2">
    <source>
        <dbReference type="EMBL" id="TCP27050.1"/>
    </source>
</evidence>
<dbReference type="SUPFAM" id="SSF53098">
    <property type="entry name" value="Ribonuclease H-like"/>
    <property type="match status" value="1"/>
</dbReference>
<dbReference type="InterPro" id="IPR036397">
    <property type="entry name" value="RNaseH_sf"/>
</dbReference>
<dbReference type="GO" id="GO:0003676">
    <property type="term" value="F:nucleic acid binding"/>
    <property type="evidence" value="ECO:0007669"/>
    <property type="project" value="InterPro"/>
</dbReference>
<dbReference type="PROSITE" id="PS50879">
    <property type="entry name" value="RNASE_H_1"/>
    <property type="match status" value="1"/>
</dbReference>
<sequence>MIKVYFDGASAGNPGYSGAGVYIKRDSGQEERHSLPLGILTNHEAEFKAFLYALELCIEKDYLSVSFRTDSQLIDRAVEKAFVKNSAFQQDLNNALKLIDKFQLFFLKWIPDKQNKNADILARKAIYMQKDHK</sequence>
<comment type="caution">
    <text evidence="2">The sequence shown here is derived from an EMBL/GenBank/DDBJ whole genome shotgun (WGS) entry which is preliminary data.</text>
</comment>
<dbReference type="EMBL" id="SLXK01000018">
    <property type="protein sequence ID" value="TCP27050.1"/>
    <property type="molecule type" value="Genomic_DNA"/>
</dbReference>
<keyword evidence="3" id="KW-1185">Reference proteome</keyword>
<dbReference type="GO" id="GO:0004523">
    <property type="term" value="F:RNA-DNA hybrid ribonuclease activity"/>
    <property type="evidence" value="ECO:0007669"/>
    <property type="project" value="InterPro"/>
</dbReference>
<evidence type="ECO:0000313" key="3">
    <source>
        <dbReference type="Proteomes" id="UP000295416"/>
    </source>
</evidence>
<reference evidence="2 3" key="1">
    <citation type="submission" date="2019-03" db="EMBL/GenBank/DDBJ databases">
        <title>Genomic Encyclopedia of Type Strains, Phase IV (KMG-IV): sequencing the most valuable type-strain genomes for metagenomic binning, comparative biology and taxonomic classification.</title>
        <authorList>
            <person name="Goeker M."/>
        </authorList>
    </citation>
    <scope>NUCLEOTIDE SEQUENCE [LARGE SCALE GENOMIC DNA]</scope>
    <source>
        <strain evidence="2 3">DSM 19377</strain>
    </source>
</reference>
<feature type="domain" description="RNase H type-1" evidence="1">
    <location>
        <begin position="1"/>
        <end position="127"/>
    </location>
</feature>
<dbReference type="Pfam" id="PF13456">
    <property type="entry name" value="RVT_3"/>
    <property type="match status" value="1"/>
</dbReference>
<proteinExistence type="predicted"/>
<gene>
    <name evidence="2" type="ORF">EV207_11828</name>
</gene>
<evidence type="ECO:0000259" key="1">
    <source>
        <dbReference type="PROSITE" id="PS50879"/>
    </source>
</evidence>
<dbReference type="Proteomes" id="UP000295416">
    <property type="component" value="Unassembled WGS sequence"/>
</dbReference>
<dbReference type="InterPro" id="IPR002156">
    <property type="entry name" value="RNaseH_domain"/>
</dbReference>
<dbReference type="CDD" id="cd09279">
    <property type="entry name" value="RNase_HI_like"/>
    <property type="match status" value="1"/>
</dbReference>
<dbReference type="PANTHER" id="PTHR46387">
    <property type="entry name" value="POLYNUCLEOTIDYL TRANSFERASE, RIBONUCLEASE H-LIKE SUPERFAMILY PROTEIN"/>
    <property type="match status" value="1"/>
</dbReference>
<protein>
    <submittedName>
        <fullName evidence="2">Ribonuclease HI</fullName>
    </submittedName>
</protein>
<dbReference type="OrthoDB" id="7845843at2"/>
<accession>A0A4R2NXZ4</accession>
<dbReference type="PANTHER" id="PTHR46387:SF2">
    <property type="entry name" value="RIBONUCLEASE HI"/>
    <property type="match status" value="1"/>
</dbReference>